<evidence type="ECO:0000256" key="6">
    <source>
        <dbReference type="NCBIfam" id="TIGR00019"/>
    </source>
</evidence>
<dbReference type="EMBL" id="JAAAUB010000019">
    <property type="protein sequence ID" value="NMH17436.1"/>
    <property type="molecule type" value="Genomic_DNA"/>
</dbReference>
<keyword evidence="3 5" id="KW-0488">Methylation</keyword>
<comment type="caution">
    <text evidence="8">The sequence shown here is derived from an EMBL/GenBank/DDBJ whole genome shotgun (WGS) entry which is preliminary data.</text>
</comment>
<dbReference type="SMART" id="SM00937">
    <property type="entry name" value="PCRF"/>
    <property type="match status" value="1"/>
</dbReference>
<evidence type="ECO:0000256" key="5">
    <source>
        <dbReference type="HAMAP-Rule" id="MF_00093"/>
    </source>
</evidence>
<evidence type="ECO:0000256" key="2">
    <source>
        <dbReference type="ARBA" id="ARBA00010835"/>
    </source>
</evidence>
<dbReference type="PROSITE" id="PS00745">
    <property type="entry name" value="RF_PROK_I"/>
    <property type="match status" value="1"/>
</dbReference>
<reference evidence="8 9" key="1">
    <citation type="journal article" date="2020" name="Curr. Microbiol.">
        <title>Tepidiphilus baoligensis sp. nov., a Novel Bacterium of the Family Hydrogenophilaceae Isolated from an Oil Reservoir.</title>
        <authorList>
            <person name="Zhang X."/>
            <person name="Wang G."/>
            <person name="Ma X."/>
            <person name="Yu J."/>
            <person name="You J."/>
            <person name="Xue Y."/>
            <person name="Ma Y."/>
        </authorList>
    </citation>
    <scope>NUCLEOTIDE SEQUENCE [LARGE SCALE GENOMIC DNA]</scope>
    <source>
        <strain evidence="8 9">B18-69</strain>
    </source>
</reference>
<dbReference type="PANTHER" id="PTHR43804:SF7">
    <property type="entry name" value="LD18447P"/>
    <property type="match status" value="1"/>
</dbReference>
<comment type="PTM">
    <text evidence="5">Methylated by PrmC. Methylation increases the termination efficiency of RF1.</text>
</comment>
<comment type="similarity">
    <text evidence="2 5">Belongs to the prokaryotic/mitochondrial release factor family.</text>
</comment>
<dbReference type="InterPro" id="IPR000352">
    <property type="entry name" value="Pep_chain_release_fac_I"/>
</dbReference>
<dbReference type="HAMAP" id="MF_00093">
    <property type="entry name" value="Rel_fac_1"/>
    <property type="match status" value="1"/>
</dbReference>
<evidence type="ECO:0000259" key="7">
    <source>
        <dbReference type="PROSITE" id="PS00745"/>
    </source>
</evidence>
<evidence type="ECO:0000256" key="1">
    <source>
        <dbReference type="ARBA" id="ARBA00002986"/>
    </source>
</evidence>
<dbReference type="Pfam" id="PF00472">
    <property type="entry name" value="RF-1"/>
    <property type="match status" value="1"/>
</dbReference>
<keyword evidence="9" id="KW-1185">Reference proteome</keyword>
<dbReference type="Pfam" id="PF03462">
    <property type="entry name" value="PCRF"/>
    <property type="match status" value="1"/>
</dbReference>
<dbReference type="Proteomes" id="UP000669605">
    <property type="component" value="Unassembled WGS sequence"/>
</dbReference>
<evidence type="ECO:0000256" key="3">
    <source>
        <dbReference type="ARBA" id="ARBA00022481"/>
    </source>
</evidence>
<dbReference type="InterPro" id="IPR005139">
    <property type="entry name" value="PCRF"/>
</dbReference>
<dbReference type="InterPro" id="IPR050057">
    <property type="entry name" value="Prokaryotic/Mito_RF"/>
</dbReference>
<dbReference type="InterPro" id="IPR045853">
    <property type="entry name" value="Pep_chain_release_fac_I_sf"/>
</dbReference>
<dbReference type="Gene3D" id="3.30.70.1660">
    <property type="match status" value="1"/>
</dbReference>
<organism evidence="8 9">
    <name type="scientific">Tepidiphilus baoligensis</name>
    <dbReference type="NCBI Taxonomy" id="2698687"/>
    <lineage>
        <taxon>Bacteria</taxon>
        <taxon>Pseudomonadati</taxon>
        <taxon>Pseudomonadota</taxon>
        <taxon>Hydrogenophilia</taxon>
        <taxon>Hydrogenophilales</taxon>
        <taxon>Hydrogenophilaceae</taxon>
        <taxon>Tepidiphilus</taxon>
    </lineage>
</organism>
<name>A0ABX1QNC4_9PROT</name>
<keyword evidence="5" id="KW-0963">Cytoplasm</keyword>
<evidence type="ECO:0000256" key="4">
    <source>
        <dbReference type="ARBA" id="ARBA00022917"/>
    </source>
</evidence>
<comment type="subcellular location">
    <subcellularLocation>
        <location evidence="5">Cytoplasm</location>
    </subcellularLocation>
</comment>
<dbReference type="RefSeq" id="WP_142811690.1">
    <property type="nucleotide sequence ID" value="NZ_JAAAUB010000019.1"/>
</dbReference>
<feature type="modified residue" description="N5-methylglutamine" evidence="5">
    <location>
        <position position="235"/>
    </location>
</feature>
<sequence length="364" mass="40945">MKARIRERLQRMEERLQELDRALLDPAAASDPQQLRRLGQERAELEPVVAQWCAHRALEEELAAAEALTADPELRALAEEEKTRLSERLAESERALMEALTPRDPEDDRPAFLEIRAGTGGEEAALFAADLLRMYLRYAERRGWRSEILSASESDLGGYREVIVRLEGRGVYGRLKFESGVHRVQRVPATESQGRIHTSACTVAVLPEPDEEAVVQIDPSELRIDTFRASGAGGQHVNRTDSAVRITHLPTGLVVECQDDRSQHRNKAKAMAVLAARLEARRRDEQAAVVAAARKSLVGSGDRSERIRTYNFPQGRVTDHRINLSLYQLDALLEGDLDPLIEPLRLEHEQERLHELENAPEDSK</sequence>
<dbReference type="NCBIfam" id="NF001859">
    <property type="entry name" value="PRK00591.1"/>
    <property type="match status" value="1"/>
</dbReference>
<dbReference type="NCBIfam" id="TIGR00019">
    <property type="entry name" value="prfA"/>
    <property type="match status" value="1"/>
</dbReference>
<evidence type="ECO:0000313" key="9">
    <source>
        <dbReference type="Proteomes" id="UP000669605"/>
    </source>
</evidence>
<protein>
    <recommendedName>
        <fullName evidence="5 6">Peptide chain release factor 1</fullName>
        <shortName evidence="5">RF-1</shortName>
    </recommendedName>
</protein>
<dbReference type="Gene3D" id="3.30.160.20">
    <property type="match status" value="1"/>
</dbReference>
<proteinExistence type="inferred from homology"/>
<dbReference type="Gene3D" id="6.10.140.1950">
    <property type="match status" value="1"/>
</dbReference>
<comment type="function">
    <text evidence="1 5">Peptide chain release factor 1 directs the termination of translation in response to the peptide chain termination codons UAG and UAA.</text>
</comment>
<dbReference type="InterPro" id="IPR004373">
    <property type="entry name" value="RF-1"/>
</dbReference>
<dbReference type="PANTHER" id="PTHR43804">
    <property type="entry name" value="LD18447P"/>
    <property type="match status" value="1"/>
</dbReference>
<gene>
    <name evidence="5 8" type="primary">prfA</name>
    <name evidence="8" type="ORF">GV368_10115</name>
</gene>
<feature type="domain" description="Prokaryotic-type class I peptide chain release factors" evidence="7">
    <location>
        <begin position="228"/>
        <end position="244"/>
    </location>
</feature>
<keyword evidence="4 5" id="KW-0648">Protein biosynthesis</keyword>
<dbReference type="SUPFAM" id="SSF75620">
    <property type="entry name" value="Release factor"/>
    <property type="match status" value="1"/>
</dbReference>
<evidence type="ECO:0000313" key="8">
    <source>
        <dbReference type="EMBL" id="NMH17436.1"/>
    </source>
</evidence>
<accession>A0ABX1QNC4</accession>